<keyword evidence="10" id="KW-1185">Reference proteome</keyword>
<reference evidence="10" key="1">
    <citation type="submission" date="2016-10" db="EMBL/GenBank/DDBJ databases">
        <authorList>
            <person name="Varghese N."/>
            <person name="Submissions S."/>
        </authorList>
    </citation>
    <scope>NUCLEOTIDE SEQUENCE [LARGE SCALE GENOMIC DNA]</scope>
    <source>
        <strain evidence="10">BL47</strain>
    </source>
</reference>
<evidence type="ECO:0000256" key="2">
    <source>
        <dbReference type="ARBA" id="ARBA00012438"/>
    </source>
</evidence>
<dbReference type="CDD" id="cd00082">
    <property type="entry name" value="HisKA"/>
    <property type="match status" value="1"/>
</dbReference>
<dbReference type="GO" id="GO:0007234">
    <property type="term" value="P:osmosensory signaling via phosphorelay pathway"/>
    <property type="evidence" value="ECO:0007669"/>
    <property type="project" value="TreeGrafter"/>
</dbReference>
<dbReference type="InterPro" id="IPR005467">
    <property type="entry name" value="His_kinase_dom"/>
</dbReference>
<feature type="region of interest" description="Disordered" evidence="6">
    <location>
        <begin position="129"/>
        <end position="148"/>
    </location>
</feature>
<feature type="domain" description="Histidine kinase" evidence="7">
    <location>
        <begin position="606"/>
        <end position="810"/>
    </location>
</feature>
<protein>
    <recommendedName>
        <fullName evidence="2">histidine kinase</fullName>
        <ecNumber evidence="2">2.7.13.3</ecNumber>
    </recommendedName>
</protein>
<dbReference type="SUPFAM" id="SSF55785">
    <property type="entry name" value="PYP-like sensor domain (PAS domain)"/>
    <property type="match status" value="1"/>
</dbReference>
<keyword evidence="5" id="KW-0472">Membrane</keyword>
<gene>
    <name evidence="9" type="ORF">SAMN05216360_1368</name>
</gene>
<feature type="compositionally biased region" description="Pro residues" evidence="6">
    <location>
        <begin position="274"/>
        <end position="298"/>
    </location>
</feature>
<dbReference type="InterPro" id="IPR003661">
    <property type="entry name" value="HisK_dim/P_dom"/>
</dbReference>
<dbReference type="SMART" id="SM00091">
    <property type="entry name" value="PAS"/>
    <property type="match status" value="3"/>
</dbReference>
<dbReference type="EC" id="2.7.13.3" evidence="2"/>
<dbReference type="SMART" id="SM00387">
    <property type="entry name" value="HATPase_c"/>
    <property type="match status" value="1"/>
</dbReference>
<evidence type="ECO:0000256" key="5">
    <source>
        <dbReference type="ARBA" id="ARBA00023136"/>
    </source>
</evidence>
<organism evidence="9 10">
    <name type="scientific">Methylobacterium phyllostachyos</name>
    <dbReference type="NCBI Taxonomy" id="582672"/>
    <lineage>
        <taxon>Bacteria</taxon>
        <taxon>Pseudomonadati</taxon>
        <taxon>Pseudomonadota</taxon>
        <taxon>Alphaproteobacteria</taxon>
        <taxon>Hyphomicrobiales</taxon>
        <taxon>Methylobacteriaceae</taxon>
        <taxon>Methylobacterium</taxon>
    </lineage>
</organism>
<dbReference type="GO" id="GO:0016020">
    <property type="term" value="C:membrane"/>
    <property type="evidence" value="ECO:0007669"/>
    <property type="project" value="UniProtKB-SubCell"/>
</dbReference>
<dbReference type="InterPro" id="IPR003594">
    <property type="entry name" value="HATPase_dom"/>
</dbReference>
<feature type="region of interest" description="Disordered" evidence="6">
    <location>
        <begin position="267"/>
        <end position="301"/>
    </location>
</feature>
<dbReference type="InterPro" id="IPR050351">
    <property type="entry name" value="BphY/WalK/GraS-like"/>
</dbReference>
<dbReference type="InterPro" id="IPR000014">
    <property type="entry name" value="PAS"/>
</dbReference>
<dbReference type="GO" id="GO:0000155">
    <property type="term" value="F:phosphorelay sensor kinase activity"/>
    <property type="evidence" value="ECO:0007669"/>
    <property type="project" value="InterPro"/>
</dbReference>
<evidence type="ECO:0000313" key="10">
    <source>
        <dbReference type="Proteomes" id="UP000198704"/>
    </source>
</evidence>
<feature type="domain" description="PAS" evidence="8">
    <location>
        <begin position="487"/>
        <end position="550"/>
    </location>
</feature>
<evidence type="ECO:0000259" key="8">
    <source>
        <dbReference type="PROSITE" id="PS50112"/>
    </source>
</evidence>
<dbReference type="GO" id="GO:0000156">
    <property type="term" value="F:phosphorelay response regulator activity"/>
    <property type="evidence" value="ECO:0007669"/>
    <property type="project" value="TreeGrafter"/>
</dbReference>
<dbReference type="Gene3D" id="3.30.565.10">
    <property type="entry name" value="Histidine kinase-like ATPase, C-terminal domain"/>
    <property type="match status" value="1"/>
</dbReference>
<sequence>METTLIPAEPDREHGLAAAFAGWSRLPTLSMVFAVPDPVYLVLDTGAGTILHASPAARPLSDMLSGPGLRDLLRQVASATPQDGTPRLARLRLDPRRIAPPVLCWLARGNRDGGTPVILVMPATPVATPKARPCPQEAPAAPPPAPPVERDDRFLWRIDASGELTLLTGPESLAGLVGQRWQDLTAAGRIAGAEGVLAALHERRTFRGEPAVLDAGTGPFRVELSGAPLGRGDAAYAGFAGFGLIRALPPGPTVRVTEASSVVAVPPSSAEIPEPLPPAPMPAEPDPPGSVEPAPPATPLSTDEHAAFREIARALGARYAGDDAEPAGQGTKSEGGAIMPFPGPQPGLPETHDDSGAAASVPEILAGLPLPALVHRAGSILAANAKLLALTGHADVAALSGRGLGGLFPGAAHEGDTDPAARVTAIVTTDGCTRPVEVLSNRCSWTGEPAICLLLRPIDEADAAAELAAERLARANQSERAVGAEAALDALDSGIVTLDHAGRIVAVNRAAATLLGCEAREIVGGSFVSQFDRESVLTVADLLRGVTRGPRSVSLAGTPVTLDVRVAQEDSRLVAILDGAKSRSSFAAAGMTDRAASSGASNTLARLDRAFREPLTGMIGLVDAMLKEPFGPLGDARYNACIAEIKASGGTMLERVGNLLDLAAVEFGALHLEPRAFDLNDLAAGCVARFQAEAARGRVVVRTSFSTDLGELEADERSVSRAAGLVIENAIRRSAAGGQIIVSTGAAERAGVALRVRDTGAAGRSADPRREVEEGLALPRALVEANGGRLELSTPAEDGTLVEIIMPVRRMANG</sequence>
<dbReference type="Pfam" id="PF00989">
    <property type="entry name" value="PAS"/>
    <property type="match status" value="1"/>
</dbReference>
<keyword evidence="4 9" id="KW-0418">Kinase</keyword>
<dbReference type="EMBL" id="FNHS01000036">
    <property type="protein sequence ID" value="SDO67979.1"/>
    <property type="molecule type" value="Genomic_DNA"/>
</dbReference>
<dbReference type="Gene3D" id="3.30.450.20">
    <property type="entry name" value="PAS domain"/>
    <property type="match status" value="1"/>
</dbReference>
<feature type="region of interest" description="Disordered" evidence="6">
    <location>
        <begin position="319"/>
        <end position="356"/>
    </location>
</feature>
<dbReference type="SUPFAM" id="SSF55874">
    <property type="entry name" value="ATPase domain of HSP90 chaperone/DNA topoisomerase II/histidine kinase"/>
    <property type="match status" value="1"/>
</dbReference>
<evidence type="ECO:0000259" key="7">
    <source>
        <dbReference type="PROSITE" id="PS50109"/>
    </source>
</evidence>
<dbReference type="PROSITE" id="PS50109">
    <property type="entry name" value="HIS_KIN"/>
    <property type="match status" value="1"/>
</dbReference>
<proteinExistence type="predicted"/>
<dbReference type="InterPro" id="IPR036890">
    <property type="entry name" value="HATPase_C_sf"/>
</dbReference>
<dbReference type="PANTHER" id="PTHR42878:SF14">
    <property type="entry name" value="OSMOLARITY TWO-COMPONENT SYSTEM PROTEIN SSK1"/>
    <property type="match status" value="1"/>
</dbReference>
<dbReference type="GO" id="GO:0030295">
    <property type="term" value="F:protein kinase activator activity"/>
    <property type="evidence" value="ECO:0007669"/>
    <property type="project" value="TreeGrafter"/>
</dbReference>
<comment type="catalytic activity">
    <reaction evidence="1">
        <text>ATP + protein L-histidine = ADP + protein N-phospho-L-histidine.</text>
        <dbReference type="EC" id="2.7.13.3"/>
    </reaction>
</comment>
<evidence type="ECO:0000256" key="4">
    <source>
        <dbReference type="ARBA" id="ARBA00022777"/>
    </source>
</evidence>
<dbReference type="STRING" id="582672.SAMN05216360_1368"/>
<evidence type="ECO:0000313" key="9">
    <source>
        <dbReference type="EMBL" id="SDO67979.1"/>
    </source>
</evidence>
<dbReference type="InterPro" id="IPR013767">
    <property type="entry name" value="PAS_fold"/>
</dbReference>
<keyword evidence="3" id="KW-0808">Transferase</keyword>
<dbReference type="PANTHER" id="PTHR42878">
    <property type="entry name" value="TWO-COMPONENT HISTIDINE KINASE"/>
    <property type="match status" value="1"/>
</dbReference>
<evidence type="ECO:0000256" key="6">
    <source>
        <dbReference type="SAM" id="MobiDB-lite"/>
    </source>
</evidence>
<dbReference type="Proteomes" id="UP000198704">
    <property type="component" value="Unassembled WGS sequence"/>
</dbReference>
<accession>A0A1H0LIG4</accession>
<dbReference type="AlphaFoldDB" id="A0A1H0LIG4"/>
<evidence type="ECO:0000256" key="1">
    <source>
        <dbReference type="ARBA" id="ARBA00000085"/>
    </source>
</evidence>
<dbReference type="GO" id="GO:0006355">
    <property type="term" value="P:regulation of DNA-templated transcription"/>
    <property type="evidence" value="ECO:0007669"/>
    <property type="project" value="InterPro"/>
</dbReference>
<name>A0A1H0LIG4_9HYPH</name>
<dbReference type="InterPro" id="IPR035965">
    <property type="entry name" value="PAS-like_dom_sf"/>
</dbReference>
<dbReference type="CDD" id="cd00130">
    <property type="entry name" value="PAS"/>
    <property type="match status" value="1"/>
</dbReference>
<evidence type="ECO:0000256" key="3">
    <source>
        <dbReference type="ARBA" id="ARBA00022679"/>
    </source>
</evidence>
<dbReference type="PROSITE" id="PS50112">
    <property type="entry name" value="PAS"/>
    <property type="match status" value="1"/>
</dbReference>